<reference evidence="4 5" key="1">
    <citation type="submission" date="2020-09" db="EMBL/GenBank/DDBJ databases">
        <authorList>
            <person name="Ashkenazy H."/>
        </authorList>
    </citation>
    <scope>NUCLEOTIDE SEQUENCE [LARGE SCALE GENOMIC DNA]</scope>
    <source>
        <strain evidence="5">cv. Cdm-0</strain>
    </source>
</reference>
<dbReference type="Pfam" id="PF13456">
    <property type="entry name" value="RVT_3"/>
    <property type="match status" value="1"/>
</dbReference>
<dbReference type="InterPro" id="IPR002156">
    <property type="entry name" value="RNaseH_domain"/>
</dbReference>
<feature type="domain" description="RNase H type-1" evidence="2">
    <location>
        <begin position="519"/>
        <end position="638"/>
    </location>
</feature>
<feature type="region of interest" description="Disordered" evidence="1">
    <location>
        <begin position="192"/>
        <end position="338"/>
    </location>
</feature>
<feature type="compositionally biased region" description="Basic and acidic residues" evidence="1">
    <location>
        <begin position="192"/>
        <end position="222"/>
    </location>
</feature>
<dbReference type="AlphaFoldDB" id="A0A7G2EU17"/>
<dbReference type="PANTHER" id="PTHR31286">
    <property type="entry name" value="GLYCINE-RICH CELL WALL STRUCTURAL PROTEIN 1.8-LIKE"/>
    <property type="match status" value="1"/>
</dbReference>
<dbReference type="GO" id="GO:0003676">
    <property type="term" value="F:nucleic acid binding"/>
    <property type="evidence" value="ECO:0007669"/>
    <property type="project" value="InterPro"/>
</dbReference>
<feature type="domain" description="DUF4283" evidence="3">
    <location>
        <begin position="37"/>
        <end position="118"/>
    </location>
</feature>
<accession>A0A7G2EU17</accession>
<dbReference type="CDD" id="cd06222">
    <property type="entry name" value="RNase_H_like"/>
    <property type="match status" value="1"/>
</dbReference>
<dbReference type="InterPro" id="IPR025558">
    <property type="entry name" value="DUF4283"/>
</dbReference>
<evidence type="ECO:0000259" key="3">
    <source>
        <dbReference type="Pfam" id="PF14111"/>
    </source>
</evidence>
<feature type="region of interest" description="Disordered" evidence="1">
    <location>
        <begin position="422"/>
        <end position="466"/>
    </location>
</feature>
<dbReference type="PANTHER" id="PTHR31286:SF163">
    <property type="entry name" value="ZINC KNUCKLE CX2CX4HX4C DOMAIN-CONTAINING PROTEIN"/>
    <property type="match status" value="1"/>
</dbReference>
<dbReference type="InterPro" id="IPR012337">
    <property type="entry name" value="RNaseH-like_sf"/>
</dbReference>
<dbReference type="Proteomes" id="UP000516314">
    <property type="component" value="Chromosome 3"/>
</dbReference>
<proteinExistence type="predicted"/>
<dbReference type="Gene3D" id="3.30.420.10">
    <property type="entry name" value="Ribonuclease H-like superfamily/Ribonuclease H"/>
    <property type="match status" value="1"/>
</dbReference>
<feature type="compositionally biased region" description="Basic and acidic residues" evidence="1">
    <location>
        <begin position="230"/>
        <end position="256"/>
    </location>
</feature>
<evidence type="ECO:0000259" key="2">
    <source>
        <dbReference type="Pfam" id="PF13456"/>
    </source>
</evidence>
<dbReference type="Pfam" id="PF14111">
    <property type="entry name" value="DUF4283"/>
    <property type="match status" value="1"/>
</dbReference>
<evidence type="ECO:0000313" key="5">
    <source>
        <dbReference type="Proteomes" id="UP000516314"/>
    </source>
</evidence>
<sequence length="648" mass="71841">MASRIPFSEKGKGIAPPNLPPRTVRVKVPAFDNSEQKKKLSVTIIGRMTNPKVQRVWSLIPALADLWKTVTRPVGVDLGNGLFQFQFASKQDLQKVLDNQPYHYAHWMVILQRWEPTTANISKELGRFEKAEIADTYARMRVVINGLQPIIKNSILDFDDGEEVEATLNYDKLISHCAVCGLLDHEEKECGSKEGLGERKSPSQNRFSKESQDSKARGDERTPQSSSRQEISKSSESRSRGFHELDGVSKRLAVKEARRHHQRDPRLAGLSKSRDKSRWEYRERPISPEISHQRESSHVESVRREPIIEDKEAPDSSVRPRRPPIERRSLSNTAPTPIPQEAMDVALGELREVMVQYTACGDPSESAARRERVRQAEAEGQFEEAAENMVRASMVSAPLAPHDEDETEIDLSQERIPVALRLGPLNAPVAPRKVKKRSTARKPSGRPPGRPPGKKKQNLSPLAESSEFQLGTGGLDLESMGTGAALGPQQGSGSINPLLEPISWFDLPIFPTCGARCKVDAAWRHDLRAAGLGWTFAHEETSLESEHSSLCLNVSSSLMAEGLAMRAAVTAATQANVKQLLIESDCLQLIQAINAGILISEIHGIISDILISSLSFELFVCCFIKREANVLADSLAKNSLSLYARNFD</sequence>
<organism evidence="4 5">
    <name type="scientific">Arabidopsis thaliana</name>
    <name type="common">Mouse-ear cress</name>
    <dbReference type="NCBI Taxonomy" id="3702"/>
    <lineage>
        <taxon>Eukaryota</taxon>
        <taxon>Viridiplantae</taxon>
        <taxon>Streptophyta</taxon>
        <taxon>Embryophyta</taxon>
        <taxon>Tracheophyta</taxon>
        <taxon>Spermatophyta</taxon>
        <taxon>Magnoliopsida</taxon>
        <taxon>eudicotyledons</taxon>
        <taxon>Gunneridae</taxon>
        <taxon>Pentapetalae</taxon>
        <taxon>rosids</taxon>
        <taxon>malvids</taxon>
        <taxon>Brassicales</taxon>
        <taxon>Brassicaceae</taxon>
        <taxon>Camelineae</taxon>
        <taxon>Arabidopsis</taxon>
    </lineage>
</organism>
<dbReference type="GO" id="GO:0004523">
    <property type="term" value="F:RNA-DNA hybrid ribonuclease activity"/>
    <property type="evidence" value="ECO:0007669"/>
    <property type="project" value="InterPro"/>
</dbReference>
<dbReference type="InterPro" id="IPR040256">
    <property type="entry name" value="At4g02000-like"/>
</dbReference>
<evidence type="ECO:0000313" key="4">
    <source>
        <dbReference type="EMBL" id="CAD5324625.1"/>
    </source>
</evidence>
<dbReference type="SUPFAM" id="SSF53098">
    <property type="entry name" value="Ribonuclease H-like"/>
    <property type="match status" value="1"/>
</dbReference>
<evidence type="ECO:0000256" key="1">
    <source>
        <dbReference type="SAM" id="MobiDB-lite"/>
    </source>
</evidence>
<feature type="compositionally biased region" description="Basic residues" evidence="1">
    <location>
        <begin position="432"/>
        <end position="444"/>
    </location>
</feature>
<dbReference type="EMBL" id="LR881468">
    <property type="protein sequence ID" value="CAD5324625.1"/>
    <property type="molecule type" value="Genomic_DNA"/>
</dbReference>
<feature type="compositionally biased region" description="Basic and acidic residues" evidence="1">
    <location>
        <begin position="272"/>
        <end position="314"/>
    </location>
</feature>
<dbReference type="InterPro" id="IPR044730">
    <property type="entry name" value="RNase_H-like_dom_plant"/>
</dbReference>
<name>A0A7G2EU17_ARATH</name>
<protein>
    <submittedName>
        <fullName evidence="4">(thale cress) hypothetical protein</fullName>
    </submittedName>
</protein>
<gene>
    <name evidence="4" type="ORF">AT9943_LOCUS12509</name>
</gene>
<dbReference type="InterPro" id="IPR036397">
    <property type="entry name" value="RNaseH_sf"/>
</dbReference>